<proteinExistence type="predicted"/>
<dbReference type="PROSITE" id="PS51354">
    <property type="entry name" value="GLUTAREDOXIN_2"/>
    <property type="match status" value="1"/>
</dbReference>
<protein>
    <submittedName>
        <fullName evidence="2">NrdH-redoxin</fullName>
    </submittedName>
</protein>
<dbReference type="GO" id="GO:0045454">
    <property type="term" value="P:cell redox homeostasis"/>
    <property type="evidence" value="ECO:0007669"/>
    <property type="project" value="TreeGrafter"/>
</dbReference>
<comment type="caution">
    <text evidence="2">The sequence shown here is derived from an EMBL/GenBank/DDBJ whole genome shotgun (WGS) entry which is preliminary data.</text>
</comment>
<dbReference type="AlphaFoldDB" id="A0A2M6T164"/>
<dbReference type="NCBIfam" id="TIGR02196">
    <property type="entry name" value="GlrX_YruB"/>
    <property type="match status" value="1"/>
</dbReference>
<dbReference type="EMBL" id="PEYE01000027">
    <property type="protein sequence ID" value="PIS38846.1"/>
    <property type="molecule type" value="Genomic_DNA"/>
</dbReference>
<dbReference type="InterPro" id="IPR002109">
    <property type="entry name" value="Glutaredoxin"/>
</dbReference>
<evidence type="ECO:0000259" key="1">
    <source>
        <dbReference type="Pfam" id="PF00462"/>
    </source>
</evidence>
<dbReference type="InterPro" id="IPR011911">
    <property type="entry name" value="GlrX_YruB"/>
</dbReference>
<evidence type="ECO:0000313" key="3">
    <source>
        <dbReference type="Proteomes" id="UP000229390"/>
    </source>
</evidence>
<gene>
    <name evidence="2" type="ORF">COT34_01530</name>
</gene>
<accession>A0A2M6T164</accession>
<reference evidence="3" key="1">
    <citation type="submission" date="2017-09" db="EMBL/GenBank/DDBJ databases">
        <title>Depth-based differentiation of microbial function through sediment-hosted aquifers and enrichment of novel symbionts in the deep terrestrial subsurface.</title>
        <authorList>
            <person name="Probst A.J."/>
            <person name="Ladd B."/>
            <person name="Jarett J.K."/>
            <person name="Geller-Mcgrath D.E."/>
            <person name="Sieber C.M.K."/>
            <person name="Emerson J.B."/>
            <person name="Anantharaman K."/>
            <person name="Thomas B.C."/>
            <person name="Malmstrom R."/>
            <person name="Stieglmeier M."/>
            <person name="Klingl A."/>
            <person name="Woyke T."/>
            <person name="Ryan C.M."/>
            <person name="Banfield J.F."/>
        </authorList>
    </citation>
    <scope>NUCLEOTIDE SEQUENCE [LARGE SCALE GENOMIC DNA]</scope>
</reference>
<dbReference type="GO" id="GO:0009055">
    <property type="term" value="F:electron transfer activity"/>
    <property type="evidence" value="ECO:0007669"/>
    <property type="project" value="TreeGrafter"/>
</dbReference>
<dbReference type="PANTHER" id="PTHR34386:SF1">
    <property type="entry name" value="GLUTAREDOXIN-LIKE PROTEIN NRDH"/>
    <property type="match status" value="1"/>
</dbReference>
<dbReference type="Gene3D" id="3.40.30.10">
    <property type="entry name" value="Glutaredoxin"/>
    <property type="match status" value="1"/>
</dbReference>
<dbReference type="Proteomes" id="UP000229390">
    <property type="component" value="Unassembled WGS sequence"/>
</dbReference>
<dbReference type="PANTHER" id="PTHR34386">
    <property type="entry name" value="GLUTAREDOXIN"/>
    <property type="match status" value="1"/>
</dbReference>
<name>A0A2M6T164_9BACT</name>
<sequence>MEEPKIRIFSTEYCPYCHTLKEFLKGRNIKFEDIDVAANPQALEEMIEKSGQVGVPVVEINGQIIVGFDKPKISLLLRIKD</sequence>
<dbReference type="SUPFAM" id="SSF52833">
    <property type="entry name" value="Thioredoxin-like"/>
    <property type="match status" value="1"/>
</dbReference>
<feature type="domain" description="Glutaredoxin" evidence="1">
    <location>
        <begin position="7"/>
        <end position="65"/>
    </location>
</feature>
<evidence type="ECO:0000313" key="2">
    <source>
        <dbReference type="EMBL" id="PIS38846.1"/>
    </source>
</evidence>
<dbReference type="InterPro" id="IPR036249">
    <property type="entry name" value="Thioredoxin-like_sf"/>
</dbReference>
<organism evidence="2 3">
    <name type="scientific">Candidatus Nealsonbacteria bacterium CG08_land_8_20_14_0_20_43_11</name>
    <dbReference type="NCBI Taxonomy" id="1974706"/>
    <lineage>
        <taxon>Bacteria</taxon>
        <taxon>Candidatus Nealsoniibacteriota</taxon>
    </lineage>
</organism>
<dbReference type="InterPro" id="IPR051548">
    <property type="entry name" value="Grx-like_ET"/>
</dbReference>
<dbReference type="CDD" id="cd02976">
    <property type="entry name" value="NrdH"/>
    <property type="match status" value="1"/>
</dbReference>
<dbReference type="Pfam" id="PF00462">
    <property type="entry name" value="Glutaredoxin"/>
    <property type="match status" value="1"/>
</dbReference>